<evidence type="ECO:0000313" key="1">
    <source>
        <dbReference type="EMBL" id="MCH7407780.1"/>
    </source>
</evidence>
<keyword evidence="2" id="KW-1185">Reference proteome</keyword>
<name>A0ABS9UUD4_9BACT</name>
<accession>A0ABS9UUD4</accession>
<dbReference type="EMBL" id="JAKZGP010000001">
    <property type="protein sequence ID" value="MCH7407780.1"/>
    <property type="molecule type" value="Genomic_DNA"/>
</dbReference>
<protein>
    <submittedName>
        <fullName evidence="1">Uncharacterized protein</fullName>
    </submittedName>
</protein>
<reference evidence="1" key="1">
    <citation type="submission" date="2022-03" db="EMBL/GenBank/DDBJ databases">
        <title>De novo assembled genomes of Belliella spp. (Cyclobacteriaceae) strains.</title>
        <authorList>
            <person name="Szabo A."/>
            <person name="Korponai K."/>
            <person name="Felfoldi T."/>
        </authorList>
    </citation>
    <scope>NUCLEOTIDE SEQUENCE</scope>
    <source>
        <strain evidence="1">DSM 111904</strain>
    </source>
</reference>
<gene>
    <name evidence="1" type="ORF">MM239_00105</name>
</gene>
<dbReference type="PROSITE" id="PS51257">
    <property type="entry name" value="PROKAR_LIPOPROTEIN"/>
    <property type="match status" value="1"/>
</dbReference>
<dbReference type="Proteomes" id="UP001165489">
    <property type="component" value="Unassembled WGS sequence"/>
</dbReference>
<organism evidence="1 2">
    <name type="scientific">Belliella filtrata</name>
    <dbReference type="NCBI Taxonomy" id="2923435"/>
    <lineage>
        <taxon>Bacteria</taxon>
        <taxon>Pseudomonadati</taxon>
        <taxon>Bacteroidota</taxon>
        <taxon>Cytophagia</taxon>
        <taxon>Cytophagales</taxon>
        <taxon>Cyclobacteriaceae</taxon>
        <taxon>Belliella</taxon>
    </lineage>
</organism>
<sequence length="186" mass="21191">MIKRTIIYCFALLLMACEDEQVNRGEYVPPYFQLDSFVLLQDSLLQDYGLTKSVQLNEKKEDVKLTPQNVDWLGELDFFSKADINSPALATAYLEEIKGDSTVYTLKKGEKNKVKTLAVRFFDDKRPRSISFVMENDNIFYQSKTKGDMQIDANTGLVSAYQISGNQKVVFLSPIEMKVEATVTKD</sequence>
<proteinExistence type="predicted"/>
<dbReference type="RefSeq" id="WP_241345725.1">
    <property type="nucleotide sequence ID" value="NZ_JAKZGP010000001.1"/>
</dbReference>
<evidence type="ECO:0000313" key="2">
    <source>
        <dbReference type="Proteomes" id="UP001165489"/>
    </source>
</evidence>
<comment type="caution">
    <text evidence="1">The sequence shown here is derived from an EMBL/GenBank/DDBJ whole genome shotgun (WGS) entry which is preliminary data.</text>
</comment>